<feature type="repeat" description="WD" evidence="6">
    <location>
        <begin position="217"/>
        <end position="258"/>
    </location>
</feature>
<dbReference type="OrthoDB" id="7318948at2759"/>
<accession>A0A8H7CUH3</accession>
<dbReference type="InterPro" id="IPR036322">
    <property type="entry name" value="WD40_repeat_dom_sf"/>
</dbReference>
<evidence type="ECO:0000256" key="3">
    <source>
        <dbReference type="ARBA" id="ARBA00022737"/>
    </source>
</evidence>
<keyword evidence="3" id="KW-0677">Repeat</keyword>
<evidence type="ECO:0000256" key="6">
    <source>
        <dbReference type="PROSITE-ProRule" id="PRU00221"/>
    </source>
</evidence>
<feature type="region of interest" description="Disordered" evidence="7">
    <location>
        <begin position="177"/>
        <end position="199"/>
    </location>
</feature>
<gene>
    <name evidence="8" type="ORF">MVEN_01545700</name>
</gene>
<comment type="similarity">
    <text evidence="1">Belongs to the WD repeat ESC family.</text>
</comment>
<dbReference type="SUPFAM" id="SSF50978">
    <property type="entry name" value="WD40 repeat-like"/>
    <property type="match status" value="1"/>
</dbReference>
<dbReference type="Proteomes" id="UP000620124">
    <property type="component" value="Unassembled WGS sequence"/>
</dbReference>
<evidence type="ECO:0000256" key="2">
    <source>
        <dbReference type="ARBA" id="ARBA00022574"/>
    </source>
</evidence>
<evidence type="ECO:0000313" key="8">
    <source>
        <dbReference type="EMBL" id="KAF7347878.1"/>
    </source>
</evidence>
<proteinExistence type="inferred from homology"/>
<organism evidence="8 9">
    <name type="scientific">Mycena venus</name>
    <dbReference type="NCBI Taxonomy" id="2733690"/>
    <lineage>
        <taxon>Eukaryota</taxon>
        <taxon>Fungi</taxon>
        <taxon>Dikarya</taxon>
        <taxon>Basidiomycota</taxon>
        <taxon>Agaricomycotina</taxon>
        <taxon>Agaricomycetes</taxon>
        <taxon>Agaricomycetidae</taxon>
        <taxon>Agaricales</taxon>
        <taxon>Marasmiineae</taxon>
        <taxon>Mycenaceae</taxon>
        <taxon>Mycena</taxon>
    </lineage>
</organism>
<dbReference type="InterPro" id="IPR051243">
    <property type="entry name" value="PcG_WD-repeat"/>
</dbReference>
<dbReference type="InterPro" id="IPR015943">
    <property type="entry name" value="WD40/YVTN_repeat-like_dom_sf"/>
</dbReference>
<evidence type="ECO:0000256" key="4">
    <source>
        <dbReference type="ARBA" id="ARBA00023015"/>
    </source>
</evidence>
<dbReference type="PROSITE" id="PS50082">
    <property type="entry name" value="WD_REPEATS_2"/>
    <property type="match status" value="2"/>
</dbReference>
<evidence type="ECO:0000313" key="9">
    <source>
        <dbReference type="Proteomes" id="UP000620124"/>
    </source>
</evidence>
<dbReference type="AlphaFoldDB" id="A0A8H7CUH3"/>
<keyword evidence="9" id="KW-1185">Reference proteome</keyword>
<dbReference type="Pfam" id="PF00400">
    <property type="entry name" value="WD40"/>
    <property type="match status" value="2"/>
</dbReference>
<evidence type="ECO:0000256" key="1">
    <source>
        <dbReference type="ARBA" id="ARBA00008075"/>
    </source>
</evidence>
<reference evidence="8" key="1">
    <citation type="submission" date="2020-05" db="EMBL/GenBank/DDBJ databases">
        <title>Mycena genomes resolve the evolution of fungal bioluminescence.</title>
        <authorList>
            <person name="Tsai I.J."/>
        </authorList>
    </citation>
    <scope>NUCLEOTIDE SEQUENCE</scope>
    <source>
        <strain evidence="8">CCC161011</strain>
    </source>
</reference>
<keyword evidence="5" id="KW-0804">Transcription</keyword>
<comment type="caution">
    <text evidence="8">The sequence shown here is derived from an EMBL/GenBank/DDBJ whole genome shotgun (WGS) entry which is preliminary data.</text>
</comment>
<evidence type="ECO:0000256" key="7">
    <source>
        <dbReference type="SAM" id="MobiDB-lite"/>
    </source>
</evidence>
<dbReference type="Gene3D" id="2.130.10.10">
    <property type="entry name" value="YVTN repeat-like/Quinoprotein amine dehydrogenase"/>
    <property type="match status" value="1"/>
</dbReference>
<dbReference type="EMBL" id="JACAZI010000012">
    <property type="protein sequence ID" value="KAF7347878.1"/>
    <property type="molecule type" value="Genomic_DNA"/>
</dbReference>
<dbReference type="SMART" id="SM00320">
    <property type="entry name" value="WD40"/>
    <property type="match status" value="2"/>
</dbReference>
<keyword evidence="2 6" id="KW-0853">WD repeat</keyword>
<dbReference type="InterPro" id="IPR001680">
    <property type="entry name" value="WD40_rpt"/>
</dbReference>
<evidence type="ECO:0000256" key="5">
    <source>
        <dbReference type="ARBA" id="ARBA00023163"/>
    </source>
</evidence>
<dbReference type="PANTHER" id="PTHR10253">
    <property type="entry name" value="POLYCOMB PROTEIN"/>
    <property type="match status" value="1"/>
</dbReference>
<name>A0A8H7CUH3_9AGAR</name>
<keyword evidence="4" id="KW-0805">Transcription regulation</keyword>
<sequence length="490" mass="54397">MTTTIPPRFRITKRITFPIAGSATKGSIQFFPWTLGADHKVFNGKWHTSDRWRAMVVEFSDAFAMVDGKHLYIHTKPKFTSCFPLNAKVLQKEDTPQVAWALRSSYPFDPIVLVADNRRILVFNVRQKRVVGLIRGHGGRITSIAVHPSSPNIFATTSSDFTTRIYNLDHKVSNTTENPIWEPWDEPSSGSAAHGTDGSDSTGSGIGYCFQILIRGSGGHAWDVLGAAFHPHLPLIATCGADRYVKIWRIFSDKCESVFREDKPLFSARITTSRVLSIAWLGEDVLLMHTAATWTPIRTRPEDTFDEDGFEDTIEIGAGTIDIFQWLGLKRFFPNGLAPDPVLRGGSSDYQESKSYTLIATQHLAFPQQQIPIEPISTISHPRMLHGRFLFVYPDSKDIVLLDVSKLASRTLPTNTSADPLVEMTKRIRLDESASPSPSGSVRGTPFAEHLFQFDDFDSGVDIAACALAPSGAVVILGSKGRMWFLTREA</sequence>
<protein>
    <submittedName>
        <fullName evidence="8">Coatomer beta subunit</fullName>
    </submittedName>
</protein>
<feature type="repeat" description="WD" evidence="6">
    <location>
        <begin position="134"/>
        <end position="176"/>
    </location>
</feature>